<proteinExistence type="predicted"/>
<reference evidence="1 2" key="1">
    <citation type="submission" date="2020-07" db="EMBL/GenBank/DDBJ databases">
        <title>Halophilic bacteria isolated from french cheeses.</title>
        <authorList>
            <person name="Kothe C.I."/>
            <person name="Farah-Kraiem B."/>
            <person name="Renault P."/>
            <person name="Dridi B."/>
        </authorList>
    </citation>
    <scope>NUCLEOTIDE SEQUENCE [LARGE SCALE GENOMIC DNA]</scope>
    <source>
        <strain evidence="1 2">FME16</strain>
    </source>
</reference>
<evidence type="ECO:0000313" key="1">
    <source>
        <dbReference type="EMBL" id="MBE0404622.1"/>
    </source>
</evidence>
<accession>A0ABR9FDQ7</accession>
<evidence type="ECO:0008006" key="3">
    <source>
        <dbReference type="Google" id="ProtNLM"/>
    </source>
</evidence>
<gene>
    <name evidence="1" type="ORF">EI163_13835</name>
</gene>
<keyword evidence="2" id="KW-1185">Reference proteome</keyword>
<dbReference type="RefSeq" id="WP_087111859.1">
    <property type="nucleotide sequence ID" value="NZ_FUKM01000061.1"/>
</dbReference>
<name>A0ABR9FDQ7_9GAMM</name>
<evidence type="ECO:0000313" key="2">
    <source>
        <dbReference type="Proteomes" id="UP000754821"/>
    </source>
</evidence>
<comment type="caution">
    <text evidence="1">The sequence shown here is derived from an EMBL/GenBank/DDBJ whole genome shotgun (WGS) entry which is preliminary data.</text>
</comment>
<dbReference type="Proteomes" id="UP000754821">
    <property type="component" value="Unassembled WGS sequence"/>
</dbReference>
<organism evidence="1 2">
    <name type="scientific">Halomonas citrativorans</name>
    <dbReference type="NCBI Taxonomy" id="2742612"/>
    <lineage>
        <taxon>Bacteria</taxon>
        <taxon>Pseudomonadati</taxon>
        <taxon>Pseudomonadota</taxon>
        <taxon>Gammaproteobacteria</taxon>
        <taxon>Oceanospirillales</taxon>
        <taxon>Halomonadaceae</taxon>
        <taxon>Halomonas</taxon>
    </lineage>
</organism>
<protein>
    <recommendedName>
        <fullName evidence="3">DUF945 domain-containing protein</fullName>
    </recommendedName>
</protein>
<dbReference type="EMBL" id="RRZC01000016">
    <property type="protein sequence ID" value="MBE0404622.1"/>
    <property type="molecule type" value="Genomic_DNA"/>
</dbReference>
<sequence length="106" mass="11304">MGKLISLIVLVALGYTGVYFYYGHAVEQAIQQQLDNRGLSAVSVDNVEYGVLAPISNSANLTVSVTYRGAQAELDLTVEGHPVFSDEVSVQFDGLQALRLGIGLGM</sequence>